<evidence type="ECO:0000256" key="4">
    <source>
        <dbReference type="ARBA" id="ARBA00012551"/>
    </source>
</evidence>
<dbReference type="GeneID" id="87875772"/>
<dbReference type="InterPro" id="IPR024193">
    <property type="entry name" value="Ku80"/>
</dbReference>
<evidence type="ECO:0000313" key="22">
    <source>
        <dbReference type="Proteomes" id="UP001285908"/>
    </source>
</evidence>
<evidence type="ECO:0000256" key="11">
    <source>
        <dbReference type="ARBA" id="ARBA00022840"/>
    </source>
</evidence>
<dbReference type="FunFam" id="3.40.50.410:FF:000073">
    <property type="entry name" value="ATP-dependent DNA helicase II subunit 2"/>
    <property type="match status" value="1"/>
</dbReference>
<dbReference type="FunFam" id="2.40.290.10:FF:000008">
    <property type="entry name" value="ATP-dependent DNA helicase II subunit 2"/>
    <property type="match status" value="1"/>
</dbReference>
<dbReference type="GO" id="GO:0016787">
    <property type="term" value="F:hydrolase activity"/>
    <property type="evidence" value="ECO:0007669"/>
    <property type="project" value="UniProtKB-KW"/>
</dbReference>
<dbReference type="EC" id="3.6.4.12" evidence="4 19"/>
<dbReference type="GO" id="GO:0043564">
    <property type="term" value="C:Ku70:Ku80 complex"/>
    <property type="evidence" value="ECO:0007669"/>
    <property type="project" value="InterPro"/>
</dbReference>
<dbReference type="PANTHER" id="PTHR12604:SF4">
    <property type="entry name" value="X-RAY REPAIR CROSS-COMPLEMENTING PROTEIN 5"/>
    <property type="match status" value="1"/>
</dbReference>
<accession>A0AAJ0I9V8</accession>
<comment type="catalytic activity">
    <reaction evidence="18 19">
        <text>ATP + H2O = ADP + phosphate + H(+)</text>
        <dbReference type="Rhea" id="RHEA:13065"/>
        <dbReference type="ChEBI" id="CHEBI:15377"/>
        <dbReference type="ChEBI" id="CHEBI:15378"/>
        <dbReference type="ChEBI" id="CHEBI:30616"/>
        <dbReference type="ChEBI" id="CHEBI:43474"/>
        <dbReference type="ChEBI" id="CHEBI:456216"/>
        <dbReference type="EC" id="3.6.4.12"/>
    </reaction>
</comment>
<dbReference type="RefSeq" id="XP_062694106.1">
    <property type="nucleotide sequence ID" value="XM_062838150.1"/>
</dbReference>
<dbReference type="SUPFAM" id="SSF100939">
    <property type="entry name" value="SPOC domain-like"/>
    <property type="match status" value="1"/>
</dbReference>
<keyword evidence="16 19" id="KW-0539">Nucleus</keyword>
<evidence type="ECO:0000259" key="20">
    <source>
        <dbReference type="PROSITE" id="PS50234"/>
    </source>
</evidence>
<dbReference type="GO" id="GO:0006310">
    <property type="term" value="P:DNA recombination"/>
    <property type="evidence" value="ECO:0007669"/>
    <property type="project" value="UniProtKB-KW"/>
</dbReference>
<dbReference type="CDD" id="cd01458">
    <property type="entry name" value="vWA_ku"/>
    <property type="match status" value="1"/>
</dbReference>
<evidence type="ECO:0000256" key="17">
    <source>
        <dbReference type="ARBA" id="ARBA00024890"/>
    </source>
</evidence>
<evidence type="ECO:0000256" key="9">
    <source>
        <dbReference type="ARBA" id="ARBA00022801"/>
    </source>
</evidence>
<evidence type="ECO:0000256" key="10">
    <source>
        <dbReference type="ARBA" id="ARBA00022806"/>
    </source>
</evidence>
<evidence type="ECO:0000256" key="3">
    <source>
        <dbReference type="ARBA" id="ARBA00007726"/>
    </source>
</evidence>
<organism evidence="21 22">
    <name type="scientific">Neurospora hispaniola</name>
    <dbReference type="NCBI Taxonomy" id="588809"/>
    <lineage>
        <taxon>Eukaryota</taxon>
        <taxon>Fungi</taxon>
        <taxon>Dikarya</taxon>
        <taxon>Ascomycota</taxon>
        <taxon>Pezizomycotina</taxon>
        <taxon>Sordariomycetes</taxon>
        <taxon>Sordariomycetidae</taxon>
        <taxon>Sordariales</taxon>
        <taxon>Sordariaceae</taxon>
        <taxon>Neurospora</taxon>
    </lineage>
</organism>
<evidence type="ECO:0000256" key="18">
    <source>
        <dbReference type="ARBA" id="ARBA00047995"/>
    </source>
</evidence>
<evidence type="ECO:0000256" key="12">
    <source>
        <dbReference type="ARBA" id="ARBA00022895"/>
    </source>
</evidence>
<dbReference type="GO" id="GO:0003678">
    <property type="term" value="F:DNA helicase activity"/>
    <property type="evidence" value="ECO:0007669"/>
    <property type="project" value="UniProtKB-EC"/>
</dbReference>
<comment type="function">
    <text evidence="17">Single-stranded DNA-dependent ATP-dependent helicase. Involved in non-homologous end joining (NHEJ) DNA double strand break repair. DNA-binding is sequence-independent but has a high affinity to nicks in double-stranded DNA and to the ends of duplex DNA. Binds to naturally occurring chromosomal ends, and therefore provides chromosomal end protection. Required also for telomere recombination to repair telomeric ends in the absence of telomerase. KU70, of the KU70/KU80 heterodimer, binds to the stem loop of TLC1, the RNA component of telomerase. Involved in telomere maintenance. Interacts with telomeric repeats and subtelomeric sequences thereby controlling telomere length and protecting against subtelomeric rearrangement. Maintains telomeric chromatin, which is involved in silencing the expression of genes located at the telomere. Required for mating-type switching.</text>
</comment>
<dbReference type="Proteomes" id="UP001285908">
    <property type="component" value="Unassembled WGS sequence"/>
</dbReference>
<evidence type="ECO:0000256" key="19">
    <source>
        <dbReference type="PIRNR" id="PIRNR016570"/>
    </source>
</evidence>
<evidence type="ECO:0000256" key="2">
    <source>
        <dbReference type="ARBA" id="ARBA00004574"/>
    </source>
</evidence>
<keyword evidence="12" id="KW-0779">Telomere</keyword>
<dbReference type="PANTHER" id="PTHR12604">
    <property type="entry name" value="KU AUTOANTIGEN DNA HELICASE"/>
    <property type="match status" value="1"/>
</dbReference>
<dbReference type="GO" id="GO:0000781">
    <property type="term" value="C:chromosome, telomeric region"/>
    <property type="evidence" value="ECO:0007669"/>
    <property type="project" value="UniProtKB-SubCell"/>
</dbReference>
<evidence type="ECO:0000256" key="14">
    <source>
        <dbReference type="ARBA" id="ARBA00023172"/>
    </source>
</evidence>
<keyword evidence="11 19" id="KW-0067">ATP-binding</keyword>
<keyword evidence="14 19" id="KW-0233">DNA recombination</keyword>
<keyword evidence="22" id="KW-1185">Reference proteome</keyword>
<dbReference type="GO" id="GO:0042162">
    <property type="term" value="F:telomeric DNA binding"/>
    <property type="evidence" value="ECO:0007669"/>
    <property type="project" value="InterPro"/>
</dbReference>
<dbReference type="SMART" id="SM00559">
    <property type="entry name" value="Ku78"/>
    <property type="match status" value="1"/>
</dbReference>
<dbReference type="InterPro" id="IPR002035">
    <property type="entry name" value="VWF_A"/>
</dbReference>
<sequence>MADKEATVYVIDLGESMADCHNGRNESDLDFGMRYIWDKISTTVAASRKTWNVGVVGLNTNETNNNENREEYQGYENISVLQELGPMTMTSLRALKSKIEPSSTSSADAISAIVVALRMIQSFTKKLKYKRKIIVVTNGESPIDDDQSEEVANMLNDVGIELIVLGVDFDDAEYGFKEEDKPRHKEQNEKILKTLVDHCESGAFGTMAQAVEELATPRIKSVRPFKAYDGPLTLGDPQKYPSALSIQVERYFKTKRATPPSASNVANPNGPPQTQVWDEDHGVPFSGVGFQPVKQLRTYRIEDSKAAGGKKDVDMEDLAKAYQYGRTVVPFGKSEEDYLKYETTKSFTIIGFVPMSSYEPFLNMGETGLIVAQKVNEEAELGLSALIHALHELESYAVARYVNKDKAPPQILLLKPNPAIEDDIECLYDIPLPFAEDVRSYQFPPLDKVLTITGNVLTEHRLLPNNDLQQAMSDYVDAMDLTEYGQDDDGHPAEYAPIDDLYNPVIHHMNQAIRNRAVNPDAPLPPVAEILTRFTHPPEPLIAKAKTEIDGLIKAAEVKKVPPKVQGKRGRKDTVKPLSGLDIDALLGETRPRTKKTPMISTENAIPEFKQILETAEDDETIETAAKQMGNIICKLVSDSFADVLYPRAAENIRVMREELINMEVPTLYNKYITKLKESLLSGNLNGDRREMWFRWIVGGRLGLITQDESEVSEVSEKEAKAFLK</sequence>
<keyword evidence="8 19" id="KW-0227">DNA damage</keyword>
<dbReference type="PIRSF" id="PIRSF016570">
    <property type="entry name" value="Ku80"/>
    <property type="match status" value="1"/>
</dbReference>
<evidence type="ECO:0000256" key="7">
    <source>
        <dbReference type="ARBA" id="ARBA00022741"/>
    </source>
</evidence>
<evidence type="ECO:0000256" key="13">
    <source>
        <dbReference type="ARBA" id="ARBA00023125"/>
    </source>
</evidence>
<dbReference type="FunFam" id="1.25.40.240:FF:000002">
    <property type="entry name" value="ATP-dependent DNA helicase II subunit 2"/>
    <property type="match status" value="1"/>
</dbReference>
<keyword evidence="10 19" id="KW-0347">Helicase</keyword>
<evidence type="ECO:0000256" key="5">
    <source>
        <dbReference type="ARBA" id="ARBA00021792"/>
    </source>
</evidence>
<name>A0AAJ0I9V8_9PEZI</name>
<dbReference type="Pfam" id="PF02735">
    <property type="entry name" value="Ku"/>
    <property type="match status" value="1"/>
</dbReference>
<keyword evidence="15 19" id="KW-0234">DNA repair</keyword>
<keyword evidence="13 19" id="KW-0238">DNA-binding</keyword>
<protein>
    <recommendedName>
        <fullName evidence="5 19">ATP-dependent DNA helicase II subunit 2</fullName>
        <ecNumber evidence="4 19">3.6.4.12</ecNumber>
    </recommendedName>
</protein>
<dbReference type="GO" id="GO:0000723">
    <property type="term" value="P:telomere maintenance"/>
    <property type="evidence" value="ECO:0007669"/>
    <property type="project" value="InterPro"/>
</dbReference>
<keyword evidence="6" id="KW-0158">Chromosome</keyword>
<proteinExistence type="inferred from homology"/>
<dbReference type="InterPro" id="IPR036465">
    <property type="entry name" value="vWFA_dom_sf"/>
</dbReference>
<dbReference type="GO" id="GO:0006303">
    <property type="term" value="P:double-strand break repair via nonhomologous end joining"/>
    <property type="evidence" value="ECO:0007669"/>
    <property type="project" value="InterPro"/>
</dbReference>
<dbReference type="GO" id="GO:0003684">
    <property type="term" value="F:damaged DNA binding"/>
    <property type="evidence" value="ECO:0007669"/>
    <property type="project" value="InterPro"/>
</dbReference>
<evidence type="ECO:0000256" key="1">
    <source>
        <dbReference type="ARBA" id="ARBA00004123"/>
    </source>
</evidence>
<keyword evidence="7 19" id="KW-0547">Nucleotide-binding</keyword>
<dbReference type="SUPFAM" id="SSF53300">
    <property type="entry name" value="vWA-like"/>
    <property type="match status" value="1"/>
</dbReference>
<dbReference type="Gene3D" id="1.10.1600.10">
    <property type="match status" value="1"/>
</dbReference>
<dbReference type="InterPro" id="IPR014893">
    <property type="entry name" value="Ku_PK_bind"/>
</dbReference>
<gene>
    <name evidence="21" type="ORF">B0T23DRAFT_394774</name>
</gene>
<dbReference type="GO" id="GO:0005524">
    <property type="term" value="F:ATP binding"/>
    <property type="evidence" value="ECO:0007669"/>
    <property type="project" value="UniProtKB-UniRule"/>
</dbReference>
<dbReference type="Pfam" id="PF03731">
    <property type="entry name" value="Ku_N"/>
    <property type="match status" value="1"/>
</dbReference>
<feature type="domain" description="VWFA" evidence="20">
    <location>
        <begin position="6"/>
        <end position="167"/>
    </location>
</feature>
<evidence type="ECO:0000256" key="16">
    <source>
        <dbReference type="ARBA" id="ARBA00023242"/>
    </source>
</evidence>
<dbReference type="Pfam" id="PF08785">
    <property type="entry name" value="Ku_PK_bind"/>
    <property type="match status" value="1"/>
</dbReference>
<dbReference type="InterPro" id="IPR005161">
    <property type="entry name" value="Ku_N"/>
</dbReference>
<dbReference type="SUPFAM" id="SSF101420">
    <property type="entry name" value="C-terminal domain of Ku80"/>
    <property type="match status" value="1"/>
</dbReference>
<comment type="subcellular location">
    <subcellularLocation>
        <location evidence="2">Chromosome</location>
        <location evidence="2">Telomere</location>
    </subcellularLocation>
    <subcellularLocation>
        <location evidence="1 19">Nucleus</location>
    </subcellularLocation>
</comment>
<dbReference type="InterPro" id="IPR006164">
    <property type="entry name" value="DNA_bd_Ku70/Ku80"/>
</dbReference>
<dbReference type="FunFam" id="1.10.1600.10:FF:000002">
    <property type="entry name" value="X-ray repair cross-complementing protein 5"/>
    <property type="match status" value="1"/>
</dbReference>
<evidence type="ECO:0000256" key="15">
    <source>
        <dbReference type="ARBA" id="ARBA00023204"/>
    </source>
</evidence>
<dbReference type="PROSITE" id="PS50234">
    <property type="entry name" value="VWFA"/>
    <property type="match status" value="1"/>
</dbReference>
<dbReference type="CDD" id="cd00873">
    <property type="entry name" value="KU80"/>
    <property type="match status" value="1"/>
</dbReference>
<comment type="caution">
    <text evidence="21">The sequence shown here is derived from an EMBL/GenBank/DDBJ whole genome shotgun (WGS) entry which is preliminary data.</text>
</comment>
<evidence type="ECO:0000313" key="21">
    <source>
        <dbReference type="EMBL" id="KAK3494677.1"/>
    </source>
</evidence>
<dbReference type="Gene3D" id="3.40.50.410">
    <property type="entry name" value="von Willebrand factor, type A domain"/>
    <property type="match status" value="1"/>
</dbReference>
<dbReference type="EMBL" id="JAULSX010000003">
    <property type="protein sequence ID" value="KAK3494677.1"/>
    <property type="molecule type" value="Genomic_DNA"/>
</dbReference>
<dbReference type="Gene3D" id="2.40.290.10">
    <property type="match status" value="1"/>
</dbReference>
<reference evidence="21 22" key="1">
    <citation type="journal article" date="2023" name="Mol. Phylogenet. Evol.">
        <title>Genome-scale phylogeny and comparative genomics of the fungal order Sordariales.</title>
        <authorList>
            <person name="Hensen N."/>
            <person name="Bonometti L."/>
            <person name="Westerberg I."/>
            <person name="Brannstrom I.O."/>
            <person name="Guillou S."/>
            <person name="Cros-Aarteil S."/>
            <person name="Calhoun S."/>
            <person name="Haridas S."/>
            <person name="Kuo A."/>
            <person name="Mondo S."/>
            <person name="Pangilinan J."/>
            <person name="Riley R."/>
            <person name="LaButti K."/>
            <person name="Andreopoulos B."/>
            <person name="Lipzen A."/>
            <person name="Chen C."/>
            <person name="Yan M."/>
            <person name="Daum C."/>
            <person name="Ng V."/>
            <person name="Clum A."/>
            <person name="Steindorff A."/>
            <person name="Ohm R.A."/>
            <person name="Martin F."/>
            <person name="Silar P."/>
            <person name="Natvig D.O."/>
            <person name="Lalanne C."/>
            <person name="Gautier V."/>
            <person name="Ament-Velasquez S.L."/>
            <person name="Kruys A."/>
            <person name="Hutchinson M.I."/>
            <person name="Powell A.J."/>
            <person name="Barry K."/>
            <person name="Miller A.N."/>
            <person name="Grigoriev I.V."/>
            <person name="Debuchy R."/>
            <person name="Gladieux P."/>
            <person name="Hiltunen Thoren M."/>
            <person name="Johannesson H."/>
        </authorList>
    </citation>
    <scope>NUCLEOTIDE SEQUENCE [LARGE SCALE GENOMIC DNA]</scope>
    <source>
        <strain evidence="21 22">FGSC 10403</strain>
    </source>
</reference>
<dbReference type="AlphaFoldDB" id="A0AAJ0I9V8"/>
<dbReference type="InterPro" id="IPR016194">
    <property type="entry name" value="SPOC-like_C_dom_sf"/>
</dbReference>
<evidence type="ECO:0000256" key="8">
    <source>
        <dbReference type="ARBA" id="ARBA00022763"/>
    </source>
</evidence>
<dbReference type="Gene3D" id="1.25.40.240">
    <property type="entry name" value="Ku, C-terminal domain"/>
    <property type="match status" value="1"/>
</dbReference>
<comment type="similarity">
    <text evidence="3 19">Belongs to the ku80 family.</text>
</comment>
<dbReference type="InterPro" id="IPR036494">
    <property type="entry name" value="Ku_C_sf"/>
</dbReference>
<keyword evidence="9 19" id="KW-0378">Hydrolase</keyword>
<evidence type="ECO:0000256" key="6">
    <source>
        <dbReference type="ARBA" id="ARBA00022454"/>
    </source>
</evidence>
<dbReference type="GO" id="GO:0003690">
    <property type="term" value="F:double-stranded DNA binding"/>
    <property type="evidence" value="ECO:0007669"/>
    <property type="project" value="TreeGrafter"/>
</dbReference>